<evidence type="ECO:0000256" key="1">
    <source>
        <dbReference type="SAM" id="SignalP"/>
    </source>
</evidence>
<keyword evidence="1" id="KW-0732">Signal</keyword>
<evidence type="ECO:0000313" key="3">
    <source>
        <dbReference type="Proteomes" id="UP000242180"/>
    </source>
</evidence>
<dbReference type="EMBL" id="MCGN01000009">
    <property type="protein sequence ID" value="ORY93178.1"/>
    <property type="molecule type" value="Genomic_DNA"/>
</dbReference>
<evidence type="ECO:0008006" key="4">
    <source>
        <dbReference type="Google" id="ProtNLM"/>
    </source>
</evidence>
<organism evidence="2 3">
    <name type="scientific">Syncephalastrum racemosum</name>
    <name type="common">Filamentous fungus</name>
    <dbReference type="NCBI Taxonomy" id="13706"/>
    <lineage>
        <taxon>Eukaryota</taxon>
        <taxon>Fungi</taxon>
        <taxon>Fungi incertae sedis</taxon>
        <taxon>Mucoromycota</taxon>
        <taxon>Mucoromycotina</taxon>
        <taxon>Mucoromycetes</taxon>
        <taxon>Mucorales</taxon>
        <taxon>Syncephalastraceae</taxon>
        <taxon>Syncephalastrum</taxon>
    </lineage>
</organism>
<name>A0A1X2H4C5_SYNRA</name>
<dbReference type="AlphaFoldDB" id="A0A1X2H4C5"/>
<dbReference type="InParanoid" id="A0A1X2H4C5"/>
<proteinExistence type="predicted"/>
<reference evidence="2 3" key="1">
    <citation type="submission" date="2016-07" db="EMBL/GenBank/DDBJ databases">
        <title>Pervasive Adenine N6-methylation of Active Genes in Fungi.</title>
        <authorList>
            <consortium name="DOE Joint Genome Institute"/>
            <person name="Mondo S.J."/>
            <person name="Dannebaum R.O."/>
            <person name="Kuo R.C."/>
            <person name="Labutti K."/>
            <person name="Haridas S."/>
            <person name="Kuo A."/>
            <person name="Salamov A."/>
            <person name="Ahrendt S.R."/>
            <person name="Lipzen A."/>
            <person name="Sullivan W."/>
            <person name="Andreopoulos W.B."/>
            <person name="Clum A."/>
            <person name="Lindquist E."/>
            <person name="Daum C."/>
            <person name="Ramamoorthy G.K."/>
            <person name="Gryganskyi A."/>
            <person name="Culley D."/>
            <person name="Magnuson J.K."/>
            <person name="James T.Y."/>
            <person name="O'Malley M.A."/>
            <person name="Stajich J.E."/>
            <person name="Spatafora J.W."/>
            <person name="Visel A."/>
            <person name="Grigoriev I.V."/>
        </authorList>
    </citation>
    <scope>NUCLEOTIDE SEQUENCE [LARGE SCALE GENOMIC DNA]</scope>
    <source>
        <strain evidence="2 3">NRRL 2496</strain>
    </source>
</reference>
<keyword evidence="3" id="KW-1185">Reference proteome</keyword>
<protein>
    <recommendedName>
        <fullName evidence="4">Secreted peptide</fullName>
    </recommendedName>
</protein>
<comment type="caution">
    <text evidence="2">The sequence shown here is derived from an EMBL/GenBank/DDBJ whole genome shotgun (WGS) entry which is preliminary data.</text>
</comment>
<gene>
    <name evidence="2" type="ORF">BCR43DRAFT_367989</name>
</gene>
<accession>A0A1X2H4C5</accession>
<dbReference type="Proteomes" id="UP000242180">
    <property type="component" value="Unassembled WGS sequence"/>
</dbReference>
<feature type="signal peptide" evidence="1">
    <location>
        <begin position="1"/>
        <end position="25"/>
    </location>
</feature>
<sequence>MSPMFIVYLFPFLVLLLLIHTFCVAVHLSLTTIAPPQQTEYLPFTGTTPIPCNVLPLWFCLVPSSSIRFCPFPILLRCLANDILPFIWVRPFYT</sequence>
<evidence type="ECO:0000313" key="2">
    <source>
        <dbReference type="EMBL" id="ORY93178.1"/>
    </source>
</evidence>
<feature type="chain" id="PRO_5012755686" description="Secreted peptide" evidence="1">
    <location>
        <begin position="26"/>
        <end position="94"/>
    </location>
</feature>